<evidence type="ECO:0000313" key="2">
    <source>
        <dbReference type="Proteomes" id="UP000029554"/>
    </source>
</evidence>
<gene>
    <name evidence="1" type="ORF">LG45_08855</name>
</gene>
<dbReference type="EMBL" id="JRHH01000003">
    <property type="protein sequence ID" value="KGD68385.1"/>
    <property type="molecule type" value="Genomic_DNA"/>
</dbReference>
<dbReference type="AlphaFoldDB" id="A0A095V0L1"/>
<sequence length="173" mass="20666">MVSKKLLKNMNIEELANKEIQLYDKVCSLNGTIEEKQNQIIALGISNEYNLIFQKYAELCVENIEALKRGLFISWFSFSEPTFLTGINELDKNAEENIVKEINVRIKNNSLDSELNWMIDYYKDWDYIFKEYYNYEHFKTKIMNKEETKLPKIEKQKMENRGQMGIYWSSLNQ</sequence>
<organism evidence="1 2">
    <name type="scientific">Flavobacterium aquatile LMG 4008 = ATCC 11947</name>
    <dbReference type="NCBI Taxonomy" id="1453498"/>
    <lineage>
        <taxon>Bacteria</taxon>
        <taxon>Pseudomonadati</taxon>
        <taxon>Bacteroidota</taxon>
        <taxon>Flavobacteriia</taxon>
        <taxon>Flavobacteriales</taxon>
        <taxon>Flavobacteriaceae</taxon>
        <taxon>Flavobacterium</taxon>
    </lineage>
</organism>
<dbReference type="eggNOG" id="ENOG502ZYJQ">
    <property type="taxonomic scope" value="Bacteria"/>
</dbReference>
<dbReference type="Proteomes" id="UP000029554">
    <property type="component" value="Unassembled WGS sequence"/>
</dbReference>
<keyword evidence="2" id="KW-1185">Reference proteome</keyword>
<comment type="caution">
    <text evidence="1">The sequence shown here is derived from an EMBL/GenBank/DDBJ whole genome shotgun (WGS) entry which is preliminary data.</text>
</comment>
<dbReference type="STRING" id="1453498.LG45_08855"/>
<protein>
    <submittedName>
        <fullName evidence="1">Uncharacterized protein</fullName>
    </submittedName>
</protein>
<proteinExistence type="predicted"/>
<reference evidence="1 2" key="1">
    <citation type="submission" date="2014-09" db="EMBL/GenBank/DDBJ databases">
        <title>Whole Genome Shotgun of Flavobacterium aquatile LMG 4008.</title>
        <authorList>
            <person name="Gale A.N."/>
            <person name="Pipes S.E."/>
            <person name="Newman J.D."/>
        </authorList>
    </citation>
    <scope>NUCLEOTIDE SEQUENCE [LARGE SCALE GENOMIC DNA]</scope>
    <source>
        <strain evidence="1 2">LMG 4008</strain>
    </source>
</reference>
<name>A0A095V0L1_9FLAO</name>
<accession>A0A095V0L1</accession>
<evidence type="ECO:0000313" key="1">
    <source>
        <dbReference type="EMBL" id="KGD68385.1"/>
    </source>
</evidence>